<sequence>MGKMAAAVASLATLAAEPREDAFRKLFRFYRQSRPGTADLGAVIDFSEAHLARSPKPGVPQDLFSFQTPSSRDARGTG</sequence>
<gene>
    <name evidence="2" type="primary">Alkbh1</name>
</gene>
<organism evidence="2 3">
    <name type="scientific">Mus musculus</name>
    <name type="common">Mouse</name>
    <dbReference type="NCBI Taxonomy" id="10090"/>
    <lineage>
        <taxon>Eukaryota</taxon>
        <taxon>Metazoa</taxon>
        <taxon>Chordata</taxon>
        <taxon>Craniata</taxon>
        <taxon>Vertebrata</taxon>
        <taxon>Euteleostomi</taxon>
        <taxon>Mammalia</taxon>
        <taxon>Eutheria</taxon>
        <taxon>Euarchontoglires</taxon>
        <taxon>Glires</taxon>
        <taxon>Rodentia</taxon>
        <taxon>Myomorpha</taxon>
        <taxon>Muroidea</taxon>
        <taxon>Muridae</taxon>
        <taxon>Murinae</taxon>
        <taxon>Mus</taxon>
        <taxon>Mus</taxon>
    </lineage>
</organism>
<evidence type="ECO:0000313" key="3">
    <source>
        <dbReference type="Proteomes" id="UP000000589"/>
    </source>
</evidence>
<dbReference type="Ensembl" id="ENSMUST00000162986.2">
    <property type="protein sequence ID" value="ENSMUSP00000125372.2"/>
    <property type="gene ID" value="ENSMUSG00000079036.11"/>
</dbReference>
<dbReference type="AlphaFoldDB" id="E0CZH7"/>
<accession>E0CZH7</accession>
<keyword evidence="4" id="KW-1267">Proteomics identification</keyword>
<dbReference type="ProteomicsDB" id="326899"/>
<dbReference type="HOGENOM" id="CLU_2793319_0_0_1"/>
<dbReference type="GeneTree" id="ENSGT00390000004599"/>
<reference evidence="2 3" key="1">
    <citation type="journal article" date="2009" name="PLoS Biol.">
        <title>Lineage-specific biology revealed by a finished genome assembly of the mouse.</title>
        <authorList>
            <consortium name="Mouse Genome Sequencing Consortium"/>
            <person name="Church D.M."/>
            <person name="Goodstadt L."/>
            <person name="Hillier L.W."/>
            <person name="Zody M.C."/>
            <person name="Goldstein S."/>
            <person name="She X."/>
            <person name="Bult C.J."/>
            <person name="Agarwala R."/>
            <person name="Cherry J.L."/>
            <person name="DiCuccio M."/>
            <person name="Hlavina W."/>
            <person name="Kapustin Y."/>
            <person name="Meric P."/>
            <person name="Maglott D."/>
            <person name="Birtle Z."/>
            <person name="Marques A.C."/>
            <person name="Graves T."/>
            <person name="Zhou S."/>
            <person name="Teague B."/>
            <person name="Potamousis K."/>
            <person name="Churas C."/>
            <person name="Place M."/>
            <person name="Herschleb J."/>
            <person name="Runnheim R."/>
            <person name="Forrest D."/>
            <person name="Amos-Landgraf J."/>
            <person name="Schwartz D.C."/>
            <person name="Cheng Z."/>
            <person name="Lindblad-Toh K."/>
            <person name="Eichler E.E."/>
            <person name="Ponting C.P."/>
        </authorList>
    </citation>
    <scope>NUCLEOTIDE SEQUENCE [LARGE SCALE GENOMIC DNA]</scope>
    <source>
        <strain evidence="2 3">C57BL/6J</strain>
    </source>
</reference>
<evidence type="ECO:0000313" key="2">
    <source>
        <dbReference type="Ensembl" id="ENSMUSP00000125372.2"/>
    </source>
</evidence>
<proteinExistence type="evidence at protein level"/>
<dbReference type="MGI" id="MGI:2384034">
    <property type="gene designation" value="Alkbh1"/>
</dbReference>
<dbReference type="Proteomes" id="UP000000589">
    <property type="component" value="Chromosome 12"/>
</dbReference>
<reference evidence="2" key="3">
    <citation type="submission" date="2025-08" db="UniProtKB">
        <authorList>
            <consortium name="Ensembl"/>
        </authorList>
    </citation>
    <scope>IDENTIFICATION</scope>
    <source>
        <strain evidence="2">C57BL/6J</strain>
    </source>
</reference>
<name>E0CZH7_MOUSE</name>
<dbReference type="Bgee" id="ENSMUSG00000079036">
    <property type="expression patterns" value="Expressed in humerus cartilage element and 234 other cell types or tissues"/>
</dbReference>
<evidence type="ECO:0007829" key="4">
    <source>
        <dbReference type="ProteomicsDB" id="E0CZH7"/>
    </source>
</evidence>
<keyword evidence="3" id="KW-1185">Reference proteome</keyword>
<feature type="region of interest" description="Disordered" evidence="1">
    <location>
        <begin position="54"/>
        <end position="78"/>
    </location>
</feature>
<reference evidence="2 3" key="2">
    <citation type="journal article" date="2011" name="PLoS Biol.">
        <title>Modernizing reference genome assemblies.</title>
        <authorList>
            <person name="Church D.M."/>
            <person name="Schneider V.A."/>
            <person name="Graves T."/>
            <person name="Auger K."/>
            <person name="Cunningham F."/>
            <person name="Bouk N."/>
            <person name="Chen H.C."/>
            <person name="Agarwala R."/>
            <person name="McLaren W.M."/>
            <person name="Ritchie G.R."/>
            <person name="Albracht D."/>
            <person name="Kremitzki M."/>
            <person name="Rock S."/>
            <person name="Kotkiewicz H."/>
            <person name="Kremitzki C."/>
            <person name="Wollam A."/>
            <person name="Trani L."/>
            <person name="Fulton L."/>
            <person name="Fulton R."/>
            <person name="Matthews L."/>
            <person name="Whitehead S."/>
            <person name="Chow W."/>
            <person name="Torrance J."/>
            <person name="Dunn M."/>
            <person name="Harden G."/>
            <person name="Threadgold G."/>
            <person name="Wood J."/>
            <person name="Collins J."/>
            <person name="Heath P."/>
            <person name="Griffiths G."/>
            <person name="Pelan S."/>
            <person name="Grafham D."/>
            <person name="Eichler E.E."/>
            <person name="Weinstock G."/>
            <person name="Mardis E.R."/>
            <person name="Wilson R.K."/>
            <person name="Howe K."/>
            <person name="Flicek P."/>
            <person name="Hubbard T."/>
        </authorList>
    </citation>
    <scope>NUCLEOTIDE SEQUENCE [LARGE SCALE GENOMIC DNA]</scope>
    <source>
        <strain evidence="2 3">C57BL/6J</strain>
    </source>
</reference>
<dbReference type="Antibodypedia" id="26095">
    <property type="antibodies" value="266 antibodies from 32 providers"/>
</dbReference>
<protein>
    <submittedName>
        <fullName evidence="2">AlkB homolog 1, histone H2A dioxygenase</fullName>
    </submittedName>
</protein>
<dbReference type="ExpressionAtlas" id="E0CZH7">
    <property type="expression patterns" value="baseline and differential"/>
</dbReference>
<evidence type="ECO:0000256" key="1">
    <source>
        <dbReference type="SAM" id="MobiDB-lite"/>
    </source>
</evidence>
<dbReference type="VEuPathDB" id="HostDB:ENSMUSG00000079036"/>
<reference evidence="2" key="4">
    <citation type="submission" date="2025-09" db="UniProtKB">
        <authorList>
            <consortium name="Ensembl"/>
        </authorList>
    </citation>
    <scope>IDENTIFICATION</scope>
    <source>
        <strain evidence="2">C57BL/6J</strain>
    </source>
</reference>